<dbReference type="Proteomes" id="UP000663825">
    <property type="component" value="Unassembled WGS sequence"/>
</dbReference>
<evidence type="ECO:0000313" key="4">
    <source>
        <dbReference type="EMBL" id="CAF3328697.1"/>
    </source>
</evidence>
<evidence type="ECO:0000313" key="5">
    <source>
        <dbReference type="Proteomes" id="UP000663825"/>
    </source>
</evidence>
<reference evidence="2" key="1">
    <citation type="submission" date="2021-02" db="EMBL/GenBank/DDBJ databases">
        <authorList>
            <person name="Nowell W R."/>
        </authorList>
    </citation>
    <scope>NUCLEOTIDE SEQUENCE</scope>
</reference>
<dbReference type="AlphaFoldDB" id="A0A817KYS6"/>
<dbReference type="Proteomes" id="UP000663872">
    <property type="component" value="Unassembled WGS sequence"/>
</dbReference>
<organism evidence="2 5">
    <name type="scientific">Rotaria socialis</name>
    <dbReference type="NCBI Taxonomy" id="392032"/>
    <lineage>
        <taxon>Eukaryota</taxon>
        <taxon>Metazoa</taxon>
        <taxon>Spiralia</taxon>
        <taxon>Gnathifera</taxon>
        <taxon>Rotifera</taxon>
        <taxon>Eurotatoria</taxon>
        <taxon>Bdelloidea</taxon>
        <taxon>Philodinida</taxon>
        <taxon>Philodinidae</taxon>
        <taxon>Rotaria</taxon>
    </lineage>
</organism>
<sequence length="329" mass="36953">MNYHVIPPYNLAYSLLQTEIIDTLLKAPNTSIPEKLIRTLNCGVLALRGNLSLALDKSNTIRGVVDETVMQLVVVIAEWEKKIKQSQKDLSDLYAQVTSVQKQVAIAEQGVKDKQAGVNSANDAVRDAERAMEDAVNCQRRRRRRKRLFFNPSGFLQPFCSVFGQKGIENAMKRQLDADKQLESAKNQLDTYENTLHDLRAQQEELKSQVTDGTAELTTLNSTLSEFKTQQKTIVHISEQLKKVTFHIATIFSTSTILNDVIERLLDFELLITPLNAIHKNMLDNEIVSNVATTTTISAAVITQIRINIDKLVIKLPNMPFNENGTKSC</sequence>
<dbReference type="OrthoDB" id="10030335at2759"/>
<comment type="caution">
    <text evidence="2">The sequence shown here is derived from an EMBL/GenBank/DDBJ whole genome shotgun (WGS) entry which is preliminary data.</text>
</comment>
<dbReference type="EMBL" id="CAJNYT010000040">
    <property type="protein sequence ID" value="CAF3311262.1"/>
    <property type="molecule type" value="Genomic_DNA"/>
</dbReference>
<gene>
    <name evidence="3" type="ORF">GRG538_LOCUS1508</name>
    <name evidence="4" type="ORF">KIK155_LOCUS1345</name>
    <name evidence="2" type="ORF">TIS948_LOCUS592</name>
</gene>
<name>A0A817KYS6_9BILA</name>
<dbReference type="Gene3D" id="1.10.287.1490">
    <property type="match status" value="1"/>
</dbReference>
<keyword evidence="1" id="KW-0175">Coiled coil</keyword>
<dbReference type="Proteomes" id="UP000663865">
    <property type="component" value="Unassembled WGS sequence"/>
</dbReference>
<protein>
    <submittedName>
        <fullName evidence="2">Uncharacterized protein</fullName>
    </submittedName>
</protein>
<dbReference type="EMBL" id="CAJNXB010000015">
    <property type="protein sequence ID" value="CAF2983531.1"/>
    <property type="molecule type" value="Genomic_DNA"/>
</dbReference>
<feature type="coiled-coil region" evidence="1">
    <location>
        <begin position="168"/>
        <end position="209"/>
    </location>
</feature>
<accession>A0A817KYS6</accession>
<proteinExistence type="predicted"/>
<evidence type="ECO:0000313" key="3">
    <source>
        <dbReference type="EMBL" id="CAF3311262.1"/>
    </source>
</evidence>
<evidence type="ECO:0000256" key="1">
    <source>
        <dbReference type="SAM" id="Coils"/>
    </source>
</evidence>
<dbReference type="EMBL" id="CAJNYV010000035">
    <property type="protein sequence ID" value="CAF3328697.1"/>
    <property type="molecule type" value="Genomic_DNA"/>
</dbReference>
<evidence type="ECO:0000313" key="2">
    <source>
        <dbReference type="EMBL" id="CAF2983531.1"/>
    </source>
</evidence>